<keyword evidence="7" id="KW-1185">Reference proteome</keyword>
<organism evidence="6 7">
    <name type="scientific">Tieghemostelium lacteum</name>
    <name type="common">Slime mold</name>
    <name type="synonym">Dictyostelium lacteum</name>
    <dbReference type="NCBI Taxonomy" id="361077"/>
    <lineage>
        <taxon>Eukaryota</taxon>
        <taxon>Amoebozoa</taxon>
        <taxon>Evosea</taxon>
        <taxon>Eumycetozoa</taxon>
        <taxon>Dictyostelia</taxon>
        <taxon>Dictyosteliales</taxon>
        <taxon>Raperosteliaceae</taxon>
        <taxon>Tieghemostelium</taxon>
    </lineage>
</organism>
<proteinExistence type="inferred from homology"/>
<keyword evidence="3" id="KW-0539">Nucleus</keyword>
<dbReference type="FunCoup" id="A0A151ZJW6">
    <property type="interactions" value="146"/>
</dbReference>
<dbReference type="Pfam" id="PF08559">
    <property type="entry name" value="Cut8"/>
    <property type="match status" value="1"/>
</dbReference>
<evidence type="ECO:0000313" key="6">
    <source>
        <dbReference type="EMBL" id="KYQ94291.1"/>
    </source>
</evidence>
<dbReference type="Gene3D" id="1.20.58.1590">
    <property type="entry name" value="Tethering factor for nuclear proteasome Cut8/Sts1"/>
    <property type="match status" value="1"/>
</dbReference>
<dbReference type="InterPro" id="IPR013868">
    <property type="entry name" value="Cut8/Sts1_fam"/>
</dbReference>
<name>A0A151ZJW6_TIELA</name>
<evidence type="ECO:0000256" key="4">
    <source>
        <dbReference type="SAM" id="Coils"/>
    </source>
</evidence>
<dbReference type="InParanoid" id="A0A151ZJW6"/>
<keyword evidence="4" id="KW-0175">Coiled coil</keyword>
<evidence type="ECO:0000256" key="3">
    <source>
        <dbReference type="ARBA" id="ARBA00023242"/>
    </source>
</evidence>
<dbReference type="OMA" id="QWDDEKN"/>
<feature type="compositionally biased region" description="Basic residues" evidence="5">
    <location>
        <begin position="74"/>
        <end position="89"/>
    </location>
</feature>
<feature type="region of interest" description="Disordered" evidence="5">
    <location>
        <begin position="235"/>
        <end position="262"/>
    </location>
</feature>
<protein>
    <submittedName>
        <fullName evidence="6">Uncharacterized protein</fullName>
    </submittedName>
</protein>
<dbReference type="InterPro" id="IPR038422">
    <property type="entry name" value="Cut8/Sts1_sf"/>
</dbReference>
<evidence type="ECO:0000256" key="1">
    <source>
        <dbReference type="ARBA" id="ARBA00004123"/>
    </source>
</evidence>
<dbReference type="OrthoDB" id="10061064at2759"/>
<dbReference type="EMBL" id="LODT01000022">
    <property type="protein sequence ID" value="KYQ94291.1"/>
    <property type="molecule type" value="Genomic_DNA"/>
</dbReference>
<dbReference type="GO" id="GO:0031965">
    <property type="term" value="C:nuclear membrane"/>
    <property type="evidence" value="ECO:0007669"/>
    <property type="project" value="TreeGrafter"/>
</dbReference>
<dbReference type="GO" id="GO:0071630">
    <property type="term" value="P:nuclear protein quality control by the ubiquitin-proteasome system"/>
    <property type="evidence" value="ECO:0007669"/>
    <property type="project" value="InterPro"/>
</dbReference>
<evidence type="ECO:0000256" key="5">
    <source>
        <dbReference type="SAM" id="MobiDB-lite"/>
    </source>
</evidence>
<feature type="region of interest" description="Disordered" evidence="5">
    <location>
        <begin position="48"/>
        <end position="177"/>
    </location>
</feature>
<reference evidence="6 7" key="1">
    <citation type="submission" date="2015-12" db="EMBL/GenBank/DDBJ databases">
        <title>Dictyostelia acquired genes for synthesis and detection of signals that induce cell-type specialization by lateral gene transfer from prokaryotes.</title>
        <authorList>
            <person name="Gloeckner G."/>
            <person name="Schaap P."/>
        </authorList>
    </citation>
    <scope>NUCLEOTIDE SEQUENCE [LARGE SCALE GENOMIC DNA]</scope>
    <source>
        <strain evidence="6 7">TK</strain>
    </source>
</reference>
<dbReference type="GO" id="GO:0031144">
    <property type="term" value="P:proteasome localization"/>
    <property type="evidence" value="ECO:0007669"/>
    <property type="project" value="InterPro"/>
</dbReference>
<feature type="coiled-coil region" evidence="4">
    <location>
        <begin position="436"/>
        <end position="470"/>
    </location>
</feature>
<sequence>MNNGYGIQLPAMVTPSSINLGSYYNGMNAQPYHLSNLLEIGMPMPGIPGTLSSTSPSSSPLTNSLPPITMHQQHQQHQHHQIQLQHHHQQQQQQQQHHHQQQQHHQQTQHHHQHQQQQHHQQQQQQQVQQQNHIHHHQHSNQSQQQTPQPSPQHTSNSLPQHNTSLSLPSSDSIQSPIYDLPDHSLLSSSNANTHIQNISINTTITNTLSDLQQQQQQQQLQMVQMQQNLQQQNLQQQQLQDMGSPKIKSKKNKNGKSSKGKVICTPLESSLNSLTKEQLVQLCSQFFQISHPDLVQEFENLMPPPDLHEIMLDLDSLQKKYNKLFPSNEFSYDNASYNRVKSGLASFKKALIEYGEDFKEKSGWATLLQYVILALPYALRMPQWDDEKNNASRVSALNKMDVFGKAAVKGLLQNDLSLEKWERHKASLSPHQLYLKSTIEELDKCIDKRKKKEEKYDKQTKKRKKLDSK</sequence>
<feature type="compositionally biased region" description="Basic residues" evidence="5">
    <location>
        <begin position="96"/>
        <end position="114"/>
    </location>
</feature>
<feature type="compositionally biased region" description="Low complexity" evidence="5">
    <location>
        <begin position="165"/>
        <end position="177"/>
    </location>
</feature>
<comment type="caution">
    <text evidence="6">The sequence shown here is derived from an EMBL/GenBank/DDBJ whole genome shotgun (WGS) entry which is preliminary data.</text>
</comment>
<comment type="subcellular location">
    <subcellularLocation>
        <location evidence="1">Nucleus</location>
    </subcellularLocation>
</comment>
<dbReference type="Proteomes" id="UP000076078">
    <property type="component" value="Unassembled WGS sequence"/>
</dbReference>
<feature type="compositionally biased region" description="Low complexity" evidence="5">
    <location>
        <begin position="48"/>
        <end position="73"/>
    </location>
</feature>
<feature type="compositionally biased region" description="Low complexity" evidence="5">
    <location>
        <begin position="140"/>
        <end position="154"/>
    </location>
</feature>
<feature type="compositionally biased region" description="Low complexity" evidence="5">
    <location>
        <begin position="115"/>
        <end position="132"/>
    </location>
</feature>
<dbReference type="PANTHER" id="PTHR28032">
    <property type="entry name" value="FI02826P"/>
    <property type="match status" value="1"/>
</dbReference>
<accession>A0A151ZJW6</accession>
<dbReference type="AlphaFoldDB" id="A0A151ZJW6"/>
<feature type="compositionally biased region" description="Basic residues" evidence="5">
    <location>
        <begin position="248"/>
        <end position="260"/>
    </location>
</feature>
<comment type="similarity">
    <text evidence="2">Belongs to the cut8/STS1 family.</text>
</comment>
<dbReference type="PANTHER" id="PTHR28032:SF1">
    <property type="entry name" value="FI02826P"/>
    <property type="match status" value="1"/>
</dbReference>
<gene>
    <name evidence="6" type="ORF">DLAC_04591</name>
</gene>
<evidence type="ECO:0000313" key="7">
    <source>
        <dbReference type="Proteomes" id="UP000076078"/>
    </source>
</evidence>
<dbReference type="GO" id="GO:0070628">
    <property type="term" value="F:proteasome binding"/>
    <property type="evidence" value="ECO:0007669"/>
    <property type="project" value="TreeGrafter"/>
</dbReference>
<feature type="compositionally biased region" description="Polar residues" evidence="5">
    <location>
        <begin position="155"/>
        <end position="164"/>
    </location>
</feature>
<evidence type="ECO:0000256" key="2">
    <source>
        <dbReference type="ARBA" id="ARBA00006199"/>
    </source>
</evidence>